<evidence type="ECO:0000313" key="10">
    <source>
        <dbReference type="Proteomes" id="UP000000438"/>
    </source>
</evidence>
<dbReference type="Pfam" id="PF01261">
    <property type="entry name" value="AP_endonuc_2"/>
    <property type="match status" value="1"/>
</dbReference>
<dbReference type="GO" id="GO:0003677">
    <property type="term" value="F:DNA binding"/>
    <property type="evidence" value="ECO:0007669"/>
    <property type="project" value="InterPro"/>
</dbReference>
<reference evidence="9 10" key="1">
    <citation type="journal article" date="2004" name="Proc. Natl. Acad. Sci. U.S.A.">
        <title>Genome sequence of Picrophilus torridus and its implications for life around pH 0.</title>
        <authorList>
            <person name="Futterer O."/>
            <person name="Angelov A."/>
            <person name="Liesegang H."/>
            <person name="Gottschalk G."/>
            <person name="Schleper C."/>
            <person name="Schepers B."/>
            <person name="Dock C."/>
            <person name="Antranikian G."/>
            <person name="Liebl W."/>
        </authorList>
    </citation>
    <scope>NUCLEOTIDE SEQUENCE [LARGE SCALE GENOMIC DNA]</scope>
    <source>
        <strain evidence="10">ATCC 700027 / DSM 9790 / JCM 10055 / NBRC 100828</strain>
    </source>
</reference>
<dbReference type="SUPFAM" id="SSF51658">
    <property type="entry name" value="Xylose isomerase-like"/>
    <property type="match status" value="1"/>
</dbReference>
<dbReference type="HOGENOM" id="CLU_025885_0_1_2"/>
<dbReference type="PANTHER" id="PTHR21445">
    <property type="entry name" value="ENDONUCLEASE IV ENDODEOXYRIBONUCLEASE IV"/>
    <property type="match status" value="1"/>
</dbReference>
<dbReference type="GO" id="GO:0006284">
    <property type="term" value="P:base-excision repair"/>
    <property type="evidence" value="ECO:0007669"/>
    <property type="project" value="TreeGrafter"/>
</dbReference>
<dbReference type="OrthoDB" id="33250at2157"/>
<keyword evidence="6" id="KW-0862">Zinc</keyword>
<dbReference type="PROSITE" id="PS00729">
    <property type="entry name" value="AP_NUCLEASE_F2_1"/>
    <property type="match status" value="1"/>
</dbReference>
<feature type="domain" description="Xylose isomerase-like TIM barrel" evidence="8">
    <location>
        <begin position="23"/>
        <end position="266"/>
    </location>
</feature>
<dbReference type="AlphaFoldDB" id="Q6L051"/>
<evidence type="ECO:0000256" key="7">
    <source>
        <dbReference type="ARBA" id="ARBA00023204"/>
    </source>
</evidence>
<keyword evidence="5 9" id="KW-0378">Hydrolase</keyword>
<evidence type="ECO:0000259" key="8">
    <source>
        <dbReference type="Pfam" id="PF01261"/>
    </source>
</evidence>
<dbReference type="PROSITE" id="PS51432">
    <property type="entry name" value="AP_NUCLEASE_F2_4"/>
    <property type="match status" value="1"/>
</dbReference>
<dbReference type="PANTHER" id="PTHR21445:SF0">
    <property type="entry name" value="APURINIC-APYRIMIDINIC ENDONUCLEASE"/>
    <property type="match status" value="1"/>
</dbReference>
<dbReference type="Gene3D" id="3.20.20.150">
    <property type="entry name" value="Divalent-metal-dependent TIM barrel enzymes"/>
    <property type="match status" value="1"/>
</dbReference>
<dbReference type="SMART" id="SM00518">
    <property type="entry name" value="AP2Ec"/>
    <property type="match status" value="1"/>
</dbReference>
<organism evidence="9 10">
    <name type="scientific">Picrophilus torridus (strain ATCC 700027 / DSM 9790 / JCM 10055 / NBRC 100828 / KAW 2/3)</name>
    <dbReference type="NCBI Taxonomy" id="1122961"/>
    <lineage>
        <taxon>Archaea</taxon>
        <taxon>Methanobacteriati</taxon>
        <taxon>Thermoplasmatota</taxon>
        <taxon>Thermoplasmata</taxon>
        <taxon>Thermoplasmatales</taxon>
        <taxon>Picrophilaceae</taxon>
        <taxon>Picrophilus</taxon>
    </lineage>
</organism>
<evidence type="ECO:0000256" key="6">
    <source>
        <dbReference type="ARBA" id="ARBA00022833"/>
    </source>
</evidence>
<keyword evidence="7" id="KW-0234">DNA repair</keyword>
<evidence type="ECO:0000256" key="3">
    <source>
        <dbReference type="ARBA" id="ARBA00022723"/>
    </source>
</evidence>
<evidence type="ECO:0000256" key="2">
    <source>
        <dbReference type="ARBA" id="ARBA00005340"/>
    </source>
</evidence>
<gene>
    <name evidence="9" type="ordered locus">PTO1066</name>
</gene>
<dbReference type="InterPro" id="IPR001719">
    <property type="entry name" value="AP_endonuc_2"/>
</dbReference>
<dbReference type="InParanoid" id="Q6L051"/>
<dbReference type="KEGG" id="pto:PTO1066"/>
<dbReference type="STRING" id="263820.PTO1066"/>
<dbReference type="RefSeq" id="WP_011177867.1">
    <property type="nucleotide sequence ID" value="NC_005877.1"/>
</dbReference>
<name>Q6L051_PICTO</name>
<dbReference type="eggNOG" id="arCOG01894">
    <property type="taxonomic scope" value="Archaea"/>
</dbReference>
<comment type="cofactor">
    <cofactor evidence="1">
        <name>Zn(2+)</name>
        <dbReference type="ChEBI" id="CHEBI:29105"/>
    </cofactor>
</comment>
<keyword evidence="4" id="KW-0227">DNA damage</keyword>
<dbReference type="GO" id="GO:0008081">
    <property type="term" value="F:phosphoric diester hydrolase activity"/>
    <property type="evidence" value="ECO:0007669"/>
    <property type="project" value="TreeGrafter"/>
</dbReference>
<comment type="similarity">
    <text evidence="2">Belongs to the AP endonuclease 2 family.</text>
</comment>
<accession>Q6L051</accession>
<keyword evidence="9" id="KW-0255">Endonuclease</keyword>
<keyword evidence="9" id="KW-0540">Nuclease</keyword>
<dbReference type="PROSITE" id="PS00730">
    <property type="entry name" value="AP_NUCLEASE_F2_2"/>
    <property type="match status" value="1"/>
</dbReference>
<dbReference type="GO" id="GO:0008833">
    <property type="term" value="F:deoxyribonuclease IV (phage-T4-induced) activity"/>
    <property type="evidence" value="ECO:0007669"/>
    <property type="project" value="UniProtKB-EC"/>
</dbReference>
<dbReference type="InterPro" id="IPR018246">
    <property type="entry name" value="AP_endonuc_F2_Zn_BS"/>
</dbReference>
<proteinExistence type="inferred from homology"/>
<dbReference type="PaxDb" id="263820-PTO1066"/>
<evidence type="ECO:0000256" key="1">
    <source>
        <dbReference type="ARBA" id="ARBA00001947"/>
    </source>
</evidence>
<protein>
    <submittedName>
        <fullName evidence="9">Endonuclease IV</fullName>
        <ecNumber evidence="9">3.1.21.2</ecNumber>
    </submittedName>
</protein>
<dbReference type="InterPro" id="IPR013022">
    <property type="entry name" value="Xyl_isomerase-like_TIM-brl"/>
</dbReference>
<dbReference type="GO" id="GO:0008270">
    <property type="term" value="F:zinc ion binding"/>
    <property type="evidence" value="ECO:0007669"/>
    <property type="project" value="InterPro"/>
</dbReference>
<dbReference type="PROSITE" id="PS00731">
    <property type="entry name" value="AP_NUCLEASE_F2_3"/>
    <property type="match status" value="1"/>
</dbReference>
<dbReference type="InterPro" id="IPR036237">
    <property type="entry name" value="Xyl_isomerase-like_sf"/>
</dbReference>
<dbReference type="GO" id="GO:0003906">
    <property type="term" value="F:DNA-(apurinic or apyrimidinic site) endonuclease activity"/>
    <property type="evidence" value="ECO:0007669"/>
    <property type="project" value="TreeGrafter"/>
</dbReference>
<dbReference type="EC" id="3.1.21.2" evidence="9"/>
<evidence type="ECO:0000256" key="4">
    <source>
        <dbReference type="ARBA" id="ARBA00022763"/>
    </source>
</evidence>
<dbReference type="Proteomes" id="UP000000438">
    <property type="component" value="Chromosome"/>
</dbReference>
<evidence type="ECO:0000313" key="9">
    <source>
        <dbReference type="EMBL" id="AAT43651.1"/>
    </source>
</evidence>
<dbReference type="CDD" id="cd00019">
    <property type="entry name" value="AP2Ec"/>
    <property type="match status" value="1"/>
</dbReference>
<dbReference type="EMBL" id="AE017261">
    <property type="protein sequence ID" value="AAT43651.1"/>
    <property type="molecule type" value="Genomic_DNA"/>
</dbReference>
<dbReference type="NCBIfam" id="TIGR00587">
    <property type="entry name" value="nfo"/>
    <property type="match status" value="1"/>
</dbReference>
<dbReference type="GeneID" id="2844963"/>
<evidence type="ECO:0000256" key="5">
    <source>
        <dbReference type="ARBA" id="ARBA00022801"/>
    </source>
</evidence>
<sequence>MRLLNYKLGAHISIGNGIENVPEIAHSMNFNAFQIFVKSRSWQEKEYKYDEIANFRNNVRKFNIEGTVAHAIYLINLASENEIRKKSINDLNNEIKICNDLGIDYLVVHPGSNPDRKKGIKMAIDAFQSMETGSTKILIENSSGRGNTFPSDINEMSGIIDSLDKKHFGLCLDTCHAYSYGYDLCKYDDFIYYMGKKLELSRINVIHLNDSKTEFASKKDLHENPGSGRIGSCLRSIFYDRNFKDSTFIMESPDIERSHEKNLNFLLGDNIED</sequence>
<keyword evidence="3" id="KW-0479">Metal-binding</keyword>